<feature type="compositionally biased region" description="Polar residues" evidence="5">
    <location>
        <begin position="466"/>
        <end position="486"/>
    </location>
</feature>
<reference evidence="6" key="1">
    <citation type="submission" date="2022-12" db="EMBL/GenBank/DDBJ databases">
        <title>Draft genome assemblies for two species of Escallonia (Escalloniales).</title>
        <authorList>
            <person name="Chanderbali A."/>
            <person name="Dervinis C."/>
            <person name="Anghel I."/>
            <person name="Soltis D."/>
            <person name="Soltis P."/>
            <person name="Zapata F."/>
        </authorList>
    </citation>
    <scope>NUCLEOTIDE SEQUENCE</scope>
    <source>
        <strain evidence="6">UCBG92.1500</strain>
        <tissue evidence="6">Leaf</tissue>
    </source>
</reference>
<protein>
    <submittedName>
        <fullName evidence="6">Uncharacterized protein</fullName>
    </submittedName>
</protein>
<comment type="caution">
    <text evidence="6">The sequence shown here is derived from an EMBL/GenBank/DDBJ whole genome shotgun (WGS) entry which is preliminary data.</text>
</comment>
<feature type="compositionally biased region" description="Polar residues" evidence="5">
    <location>
        <begin position="379"/>
        <end position="388"/>
    </location>
</feature>
<dbReference type="Pfam" id="PF20168">
    <property type="entry name" value="PDS5"/>
    <property type="match status" value="1"/>
</dbReference>
<evidence type="ECO:0000313" key="6">
    <source>
        <dbReference type="EMBL" id="KAK2965133.1"/>
    </source>
</evidence>
<proteinExistence type="predicted"/>
<dbReference type="GO" id="GO:0006281">
    <property type="term" value="P:DNA repair"/>
    <property type="evidence" value="ECO:0007669"/>
    <property type="project" value="UniProtKB-KW"/>
</dbReference>
<dbReference type="Proteomes" id="UP001187471">
    <property type="component" value="Unassembled WGS sequence"/>
</dbReference>
<dbReference type="PANTHER" id="PTHR12663">
    <property type="entry name" value="ANDROGEN INDUCED INHIBITOR OF PROLIFERATION AS3 / PDS5-RELATED"/>
    <property type="match status" value="1"/>
</dbReference>
<organism evidence="6 7">
    <name type="scientific">Escallonia rubra</name>
    <dbReference type="NCBI Taxonomy" id="112253"/>
    <lineage>
        <taxon>Eukaryota</taxon>
        <taxon>Viridiplantae</taxon>
        <taxon>Streptophyta</taxon>
        <taxon>Embryophyta</taxon>
        <taxon>Tracheophyta</taxon>
        <taxon>Spermatophyta</taxon>
        <taxon>Magnoliopsida</taxon>
        <taxon>eudicotyledons</taxon>
        <taxon>Gunneridae</taxon>
        <taxon>Pentapetalae</taxon>
        <taxon>asterids</taxon>
        <taxon>campanulids</taxon>
        <taxon>Escalloniales</taxon>
        <taxon>Escalloniaceae</taxon>
        <taxon>Escallonia</taxon>
    </lineage>
</organism>
<keyword evidence="2" id="KW-0227">DNA damage</keyword>
<sequence length="887" mass="97651">MGVSSSPFCSEEELEKELKDVRKKLLLPLPSTPELLTLLDNVESAFSKVEQGPSIAIQDAIKPSIEALAANELLRHPDIDVKVSVASCISEILRITAPDQPYTDEQMKPWFIILSSEIRSNHDQAVLLNMENIMTSVVKESQHEELPFELISILLASVEKENREKKELAAEVSPADGVPNLVMNNDSNMMSDGPLEAVNSVRKLDPFQIMSDGTLEDANTLKTFGHSQMTSDATLEDINSLMSLKPSQMMNDQTLKDVNFLKTLKPSHQFKLQKIGAAGTNLQPKYMETPETGKQELDPETIPRKRGRRPNSLLKPEEGYDPSWVSGGSKSCVIPHRGKNPTKKINNPRNHSASKESPLPTDLEKATNLQVFAARMSNNGSISASPSKRFSFHDKTYSRRRRQKKKESMTNHGGGVDLWAVPVGEFLRAHVEEQTAAVAVATLRKDSDGGGHSKAKYRRDHGKNGDPSNTVAACSDVEGNQASSAPQMDAKKRSRGKTTSAKPVAKESVSKETKNFVWLVLPRINGFGLGQRFYNGVVLSFDRAERKHQVLYEDGDEELLDLREEEWELLGDEQGTTPGANATADKFSNDATGSSGPAKKKHKVSNAAADEPKLTACRERRKPVRSKSKQPGVSLLPFDSVALYYGQLVDPLILDASSEMHVKRPAVISPSASCNRVNRQSRKDKTGNKLAMATSIRAKRPLSSQLAIACSQKVEVNGYKVNASSAAVLAAIFEKHGDIAANCLHKSPSVKAFFLEVVCDVVQRLQCKGNAVDIPTLQEIENGVSDAEAANLEVSWLREHLGSIHELAKAGQRSSSLKEVKAKTLLASKAATRDLRQRQVELEAAQEHVEKARRCVEALELVTRKINNDILESETKENSLTRLHRLL</sequence>
<dbReference type="InterPro" id="IPR039776">
    <property type="entry name" value="Pds5"/>
</dbReference>
<dbReference type="EMBL" id="JAVXUO010003230">
    <property type="protein sequence ID" value="KAK2965133.1"/>
    <property type="molecule type" value="Genomic_DNA"/>
</dbReference>
<feature type="region of interest" description="Disordered" evidence="5">
    <location>
        <begin position="285"/>
        <end position="362"/>
    </location>
</feature>
<feature type="region of interest" description="Disordered" evidence="5">
    <location>
        <begin position="573"/>
        <end position="631"/>
    </location>
</feature>
<evidence type="ECO:0000256" key="5">
    <source>
        <dbReference type="SAM" id="MobiDB-lite"/>
    </source>
</evidence>
<dbReference type="GO" id="GO:0007064">
    <property type="term" value="P:mitotic sister chromatid cohesion"/>
    <property type="evidence" value="ECO:0007669"/>
    <property type="project" value="InterPro"/>
</dbReference>
<keyword evidence="4" id="KW-0539">Nucleus</keyword>
<dbReference type="Pfam" id="PF05278">
    <property type="entry name" value="PEARLI-4"/>
    <property type="match status" value="1"/>
</dbReference>
<dbReference type="AlphaFoldDB" id="A0AA88Q9M9"/>
<evidence type="ECO:0000256" key="4">
    <source>
        <dbReference type="ARBA" id="ARBA00023242"/>
    </source>
</evidence>
<dbReference type="GO" id="GO:0000785">
    <property type="term" value="C:chromatin"/>
    <property type="evidence" value="ECO:0007669"/>
    <property type="project" value="TreeGrafter"/>
</dbReference>
<accession>A0AA88Q9M9</accession>
<keyword evidence="3" id="KW-0234">DNA repair</keyword>
<feature type="compositionally biased region" description="Basic and acidic residues" evidence="5">
    <location>
        <begin position="291"/>
        <end position="303"/>
    </location>
</feature>
<feature type="compositionally biased region" description="Basic residues" evidence="5">
    <location>
        <begin position="619"/>
        <end position="628"/>
    </location>
</feature>
<gene>
    <name evidence="6" type="ORF">RJ640_005296</name>
</gene>
<feature type="region of interest" description="Disordered" evidence="5">
    <location>
        <begin position="442"/>
        <end position="507"/>
    </location>
</feature>
<name>A0AA88Q9M9_9ASTE</name>
<evidence type="ECO:0000256" key="1">
    <source>
        <dbReference type="ARBA" id="ARBA00004123"/>
    </source>
</evidence>
<keyword evidence="7" id="KW-1185">Reference proteome</keyword>
<evidence type="ECO:0000313" key="7">
    <source>
        <dbReference type="Proteomes" id="UP001187471"/>
    </source>
</evidence>
<dbReference type="PANTHER" id="PTHR12663:SF69">
    <property type="entry name" value="SISTER CHROMATID COHESION PROTEIN PDS5 HOMOLOG E"/>
    <property type="match status" value="1"/>
</dbReference>
<evidence type="ECO:0000256" key="2">
    <source>
        <dbReference type="ARBA" id="ARBA00022763"/>
    </source>
</evidence>
<comment type="subcellular location">
    <subcellularLocation>
        <location evidence="1">Nucleus</location>
    </subcellularLocation>
</comment>
<dbReference type="InterPro" id="IPR007942">
    <property type="entry name" value="PLipase-like"/>
</dbReference>
<feature type="region of interest" description="Disordered" evidence="5">
    <location>
        <begin position="379"/>
        <end position="414"/>
    </location>
</feature>
<dbReference type="Gene3D" id="2.30.30.140">
    <property type="match status" value="1"/>
</dbReference>
<dbReference type="GO" id="GO:0005634">
    <property type="term" value="C:nucleus"/>
    <property type="evidence" value="ECO:0007669"/>
    <property type="project" value="UniProtKB-SubCell"/>
</dbReference>
<evidence type="ECO:0000256" key="3">
    <source>
        <dbReference type="ARBA" id="ARBA00023204"/>
    </source>
</evidence>